<gene>
    <name evidence="1" type="primary">hypothetical protein</name>
    <name evidence="1" type="ORF">Chls_218</name>
</gene>
<protein>
    <submittedName>
        <fullName evidence="1">Uncharacterized protein</fullName>
    </submittedName>
</protein>
<accession>A0ABX6IQB5</accession>
<proteinExistence type="predicted"/>
<evidence type="ECO:0000313" key="1">
    <source>
        <dbReference type="EMBL" id="QHP83093.1"/>
    </source>
</evidence>
<dbReference type="Proteomes" id="UP000512184">
    <property type="component" value="Chromosome"/>
</dbReference>
<sequence length="39" mass="4769">MQMEKTSSDHSLHKFHFLIKKSRILLSQQLIDQKYTIFF</sequence>
<dbReference type="EMBL" id="CP035278">
    <property type="protein sequence ID" value="QHP83093.1"/>
    <property type="molecule type" value="Genomic_DNA"/>
</dbReference>
<organism evidence="1 2">
    <name type="scientific">Chlamydia suis</name>
    <dbReference type="NCBI Taxonomy" id="83559"/>
    <lineage>
        <taxon>Bacteria</taxon>
        <taxon>Pseudomonadati</taxon>
        <taxon>Chlamydiota</taxon>
        <taxon>Chlamydiia</taxon>
        <taxon>Chlamydiales</taxon>
        <taxon>Chlamydiaceae</taxon>
        <taxon>Chlamydia/Chlamydophila group</taxon>
        <taxon>Chlamydia</taxon>
    </lineage>
</organism>
<reference evidence="1" key="1">
    <citation type="submission" date="2019-01" db="EMBL/GenBank/DDBJ databases">
        <title>Whole genome sequencing and annotation enables comparative genome analysis that reveals unique features of the Chlamydia suis R19 Genome.</title>
        <authorList>
            <person name="Dimond Z.E."/>
        </authorList>
    </citation>
    <scope>NUCLEOTIDE SEQUENCE [LARGE SCALE GENOMIC DNA]</scope>
    <source>
        <strain evidence="1">R19</strain>
    </source>
</reference>
<name>A0ABX6IQB5_9CHLA</name>
<keyword evidence="2" id="KW-1185">Reference proteome</keyword>
<evidence type="ECO:0000313" key="2">
    <source>
        <dbReference type="Proteomes" id="UP000512184"/>
    </source>
</evidence>